<dbReference type="AlphaFoldDB" id="A0A4Y7PSA4"/>
<organism evidence="2 3">
    <name type="scientific">Rickenella mellea</name>
    <dbReference type="NCBI Taxonomy" id="50990"/>
    <lineage>
        <taxon>Eukaryota</taxon>
        <taxon>Fungi</taxon>
        <taxon>Dikarya</taxon>
        <taxon>Basidiomycota</taxon>
        <taxon>Agaricomycotina</taxon>
        <taxon>Agaricomycetes</taxon>
        <taxon>Hymenochaetales</taxon>
        <taxon>Rickenellaceae</taxon>
        <taxon>Rickenella</taxon>
    </lineage>
</organism>
<feature type="region of interest" description="Disordered" evidence="1">
    <location>
        <begin position="632"/>
        <end position="680"/>
    </location>
</feature>
<feature type="compositionally biased region" description="Pro residues" evidence="1">
    <location>
        <begin position="240"/>
        <end position="253"/>
    </location>
</feature>
<evidence type="ECO:0000256" key="1">
    <source>
        <dbReference type="SAM" id="MobiDB-lite"/>
    </source>
</evidence>
<feature type="region of interest" description="Disordered" evidence="1">
    <location>
        <begin position="81"/>
        <end position="103"/>
    </location>
</feature>
<feature type="region of interest" description="Disordered" evidence="1">
    <location>
        <begin position="369"/>
        <end position="468"/>
    </location>
</feature>
<keyword evidence="3" id="KW-1185">Reference proteome</keyword>
<proteinExistence type="predicted"/>
<accession>A0A4Y7PSA4</accession>
<dbReference type="Proteomes" id="UP000294933">
    <property type="component" value="Unassembled WGS sequence"/>
</dbReference>
<feature type="compositionally biased region" description="Polar residues" evidence="1">
    <location>
        <begin position="634"/>
        <end position="646"/>
    </location>
</feature>
<feature type="region of interest" description="Disordered" evidence="1">
    <location>
        <begin position="518"/>
        <end position="542"/>
    </location>
</feature>
<evidence type="ECO:0000313" key="2">
    <source>
        <dbReference type="EMBL" id="TDL18303.1"/>
    </source>
</evidence>
<name>A0A4Y7PSA4_9AGAM</name>
<feature type="compositionally biased region" description="Polar residues" evidence="1">
    <location>
        <begin position="84"/>
        <end position="99"/>
    </location>
</feature>
<feature type="compositionally biased region" description="Basic and acidic residues" evidence="1">
    <location>
        <begin position="454"/>
        <end position="468"/>
    </location>
</feature>
<evidence type="ECO:0000313" key="3">
    <source>
        <dbReference type="Proteomes" id="UP000294933"/>
    </source>
</evidence>
<dbReference type="EMBL" id="ML170209">
    <property type="protein sequence ID" value="TDL18303.1"/>
    <property type="molecule type" value="Genomic_DNA"/>
</dbReference>
<dbReference type="VEuPathDB" id="FungiDB:BD410DRAFT_842924"/>
<sequence>MKLTESSKRMEQLLHRQVHRPFFKRYLGRGEILQGISIYDTKLSYALSLFSVRIHSSPSFYFEVLRLSTQADKEKIMAALIPPSTASPDTTPRQNTPASPQYPLLYQQRTRYPLPRLPNLQRPSQSKALCHHRCGSANHIQSIVGKQNASDNALDLHDLRQLMCTALAMSNNADILRVLQVQRDEMTEGLRMRPVYYSPHKTNGIKGSKWTDRAIHPIADGREFKLGIAPHATSTNPSLNHPPSPLPSPPPTHPTRQLHYFSSSGMQRSISPSVPFSNMSLSAILLLAPSFLQPVSPVESVMTGGALGQPHADGGDVEMITASTPLREWDTDHAMEVDHELNGRQHAEAEVKRGSVDERENDIANASELPLACPDTEPLLEPEPPSNAAEDHQPPPPETSHPSLPQASRTSPMIISAPFPPAAEESPKPQPPPKSPKIRGSMPHYIQRKRKQRGREGACLRATTDPKESGYRDAIAAVQSPELEECSPSPRPALPQPHCGTLEVKQVALADDLQSLQQRRRAEGTRDGAPATGEKEEERKRGGSVVKIVKKVTYKVLCLRHNPGQKRVQTRQRALGVTSTPASIASFEASLVRLIEERNAVEVWTLSVPAPPVEAHVMTGSRPTIFRMQIPGYRSSSRSPHYTGSQPYAPAGTGGSSSVDGRLLGGEGQRRRGGKHGRMQREIWRKGRRVMSPLAVEAAAVATTSTRPELSRPPAYNACAAGGDEPVLPIKHEHRSGDNSSGDVVVVEIRDANVDDPDGDSSRNALRVAGASIALLSGAREGRSRAGCAAGLARDRKGTANQATQFDNDNFLMMTRLNKRQTFENYFVLSLTLWCRSF</sequence>
<feature type="region of interest" description="Disordered" evidence="1">
    <location>
        <begin position="230"/>
        <end position="254"/>
    </location>
</feature>
<feature type="region of interest" description="Disordered" evidence="1">
    <location>
        <begin position="340"/>
        <end position="359"/>
    </location>
</feature>
<reference evidence="2 3" key="1">
    <citation type="submission" date="2018-06" db="EMBL/GenBank/DDBJ databases">
        <title>A transcriptomic atlas of mushroom development highlights an independent origin of complex multicellularity.</title>
        <authorList>
            <consortium name="DOE Joint Genome Institute"/>
            <person name="Krizsan K."/>
            <person name="Almasi E."/>
            <person name="Merenyi Z."/>
            <person name="Sahu N."/>
            <person name="Viragh M."/>
            <person name="Koszo T."/>
            <person name="Mondo S."/>
            <person name="Kiss B."/>
            <person name="Balint B."/>
            <person name="Kues U."/>
            <person name="Barry K."/>
            <person name="Hegedus J.C."/>
            <person name="Henrissat B."/>
            <person name="Johnson J."/>
            <person name="Lipzen A."/>
            <person name="Ohm R."/>
            <person name="Nagy I."/>
            <person name="Pangilinan J."/>
            <person name="Yan J."/>
            <person name="Xiong Y."/>
            <person name="Grigoriev I.V."/>
            <person name="Hibbett D.S."/>
            <person name="Nagy L.G."/>
        </authorList>
    </citation>
    <scope>NUCLEOTIDE SEQUENCE [LARGE SCALE GENOMIC DNA]</scope>
    <source>
        <strain evidence="2 3">SZMC22713</strain>
    </source>
</reference>
<gene>
    <name evidence="2" type="ORF">BD410DRAFT_842924</name>
</gene>
<protein>
    <submittedName>
        <fullName evidence="2">Uncharacterized protein</fullName>
    </submittedName>
</protein>